<accession>A0A5M9JBQ3</accession>
<organism evidence="1 2">
    <name type="scientific">Monilinia fructicola</name>
    <name type="common">Brown rot fungus</name>
    <name type="synonym">Ciboria fructicola</name>
    <dbReference type="NCBI Taxonomy" id="38448"/>
    <lineage>
        <taxon>Eukaryota</taxon>
        <taxon>Fungi</taxon>
        <taxon>Dikarya</taxon>
        <taxon>Ascomycota</taxon>
        <taxon>Pezizomycotina</taxon>
        <taxon>Leotiomycetes</taxon>
        <taxon>Helotiales</taxon>
        <taxon>Sclerotiniaceae</taxon>
        <taxon>Monilinia</taxon>
    </lineage>
</organism>
<evidence type="ECO:0000313" key="2">
    <source>
        <dbReference type="Proteomes" id="UP000322873"/>
    </source>
</evidence>
<dbReference type="Proteomes" id="UP000322873">
    <property type="component" value="Unassembled WGS sequence"/>
</dbReference>
<dbReference type="EMBL" id="VICG01000013">
    <property type="protein sequence ID" value="KAA8565803.1"/>
    <property type="molecule type" value="Genomic_DNA"/>
</dbReference>
<sequence length="125" mass="13936">MIVDITGSISIYHEFGPAALASIEVDDLRYLGRLDLDQKSWNVELMSMGKLGDVGHVTIRVNKESRFRFPELGSAGLLSLKRNVSALFPKARIWPHQHGVERHVSSFAIVWESVHVGERLGSINA</sequence>
<comment type="caution">
    <text evidence="1">The sequence shown here is derived from an EMBL/GenBank/DDBJ whole genome shotgun (WGS) entry which is preliminary data.</text>
</comment>
<gene>
    <name evidence="1" type="ORF">EYC84_009627</name>
</gene>
<protein>
    <submittedName>
        <fullName evidence="1">Uncharacterized protein</fullName>
    </submittedName>
</protein>
<dbReference type="AlphaFoldDB" id="A0A5M9JBQ3"/>
<proteinExistence type="predicted"/>
<name>A0A5M9JBQ3_MONFR</name>
<keyword evidence="2" id="KW-1185">Reference proteome</keyword>
<evidence type="ECO:0000313" key="1">
    <source>
        <dbReference type="EMBL" id="KAA8565803.1"/>
    </source>
</evidence>
<reference evidence="1 2" key="1">
    <citation type="submission" date="2019-06" db="EMBL/GenBank/DDBJ databases">
        <title>Genome Sequence of the Brown Rot Fungal Pathogen Monilinia fructicola.</title>
        <authorList>
            <person name="De Miccolis Angelini R.M."/>
            <person name="Landi L."/>
            <person name="Abate D."/>
            <person name="Pollastro S."/>
            <person name="Romanazzi G."/>
            <person name="Faretra F."/>
        </authorList>
    </citation>
    <scope>NUCLEOTIDE SEQUENCE [LARGE SCALE GENOMIC DNA]</scope>
    <source>
        <strain evidence="1 2">Mfrc123</strain>
    </source>
</reference>